<evidence type="ECO:0000313" key="3">
    <source>
        <dbReference type="Proteomes" id="UP001162164"/>
    </source>
</evidence>
<evidence type="ECO:0000259" key="1">
    <source>
        <dbReference type="PROSITE" id="PS51140"/>
    </source>
</evidence>
<accession>A0ABQ9J3D5</accession>
<sequence length="87" mass="9408">GSPPYIYTPSPVVIVPKTGSGTVKPFAVHTVPNTASSIPPVPILSESELKQIEEMFPNAEKEVIKTVFEANRGNKESTINSLLQMVE</sequence>
<dbReference type="Pfam" id="PF02845">
    <property type="entry name" value="CUE"/>
    <property type="match status" value="1"/>
</dbReference>
<evidence type="ECO:0000313" key="2">
    <source>
        <dbReference type="EMBL" id="KAJ8971344.1"/>
    </source>
</evidence>
<dbReference type="EMBL" id="JAPWTJ010001498">
    <property type="protein sequence ID" value="KAJ8971344.1"/>
    <property type="molecule type" value="Genomic_DNA"/>
</dbReference>
<dbReference type="SMART" id="SM00546">
    <property type="entry name" value="CUE"/>
    <property type="match status" value="1"/>
</dbReference>
<feature type="non-terminal residue" evidence="2">
    <location>
        <position position="1"/>
    </location>
</feature>
<feature type="domain" description="CUE" evidence="1">
    <location>
        <begin position="44"/>
        <end position="87"/>
    </location>
</feature>
<protein>
    <recommendedName>
        <fullName evidence="1">CUE domain-containing protein</fullName>
    </recommendedName>
</protein>
<dbReference type="CDD" id="cd14363">
    <property type="entry name" value="CUE_TOLIP"/>
    <property type="match status" value="1"/>
</dbReference>
<dbReference type="InterPro" id="IPR003892">
    <property type="entry name" value="CUE"/>
</dbReference>
<keyword evidence="3" id="KW-1185">Reference proteome</keyword>
<dbReference type="PANTHER" id="PTHR16461">
    <property type="entry name" value="TOLL-INTERACTING PROTEIN"/>
    <property type="match status" value="1"/>
</dbReference>
<gene>
    <name evidence="2" type="ORF">NQ317_016347</name>
</gene>
<reference evidence="2" key="1">
    <citation type="journal article" date="2023" name="Insect Mol. Biol.">
        <title>Genome sequencing provides insights into the evolution of gene families encoding plant cell wall-degrading enzymes in longhorned beetles.</title>
        <authorList>
            <person name="Shin N.R."/>
            <person name="Okamura Y."/>
            <person name="Kirsch R."/>
            <person name="Pauchet Y."/>
        </authorList>
    </citation>
    <scope>NUCLEOTIDE SEQUENCE</scope>
    <source>
        <strain evidence="2">MMC_N1</strain>
    </source>
</reference>
<dbReference type="Proteomes" id="UP001162164">
    <property type="component" value="Unassembled WGS sequence"/>
</dbReference>
<dbReference type="PANTHER" id="PTHR16461:SF5">
    <property type="entry name" value="TOLL-INTERACTING PROTEIN"/>
    <property type="match status" value="1"/>
</dbReference>
<proteinExistence type="predicted"/>
<dbReference type="SUPFAM" id="SSF46934">
    <property type="entry name" value="UBA-like"/>
    <property type="match status" value="1"/>
</dbReference>
<dbReference type="Gene3D" id="1.10.8.10">
    <property type="entry name" value="DNA helicase RuvA subunit, C-terminal domain"/>
    <property type="match status" value="1"/>
</dbReference>
<comment type="caution">
    <text evidence="2">The sequence shown here is derived from an EMBL/GenBank/DDBJ whole genome shotgun (WGS) entry which is preliminary data.</text>
</comment>
<name>A0ABQ9J3D5_9CUCU</name>
<dbReference type="InterPro" id="IPR041799">
    <property type="entry name" value="TOLIP_CUE"/>
</dbReference>
<organism evidence="2 3">
    <name type="scientific">Molorchus minor</name>
    <dbReference type="NCBI Taxonomy" id="1323400"/>
    <lineage>
        <taxon>Eukaryota</taxon>
        <taxon>Metazoa</taxon>
        <taxon>Ecdysozoa</taxon>
        <taxon>Arthropoda</taxon>
        <taxon>Hexapoda</taxon>
        <taxon>Insecta</taxon>
        <taxon>Pterygota</taxon>
        <taxon>Neoptera</taxon>
        <taxon>Endopterygota</taxon>
        <taxon>Coleoptera</taxon>
        <taxon>Polyphaga</taxon>
        <taxon>Cucujiformia</taxon>
        <taxon>Chrysomeloidea</taxon>
        <taxon>Cerambycidae</taxon>
        <taxon>Lamiinae</taxon>
        <taxon>Monochamini</taxon>
        <taxon>Molorchus</taxon>
    </lineage>
</organism>
<dbReference type="PROSITE" id="PS51140">
    <property type="entry name" value="CUE"/>
    <property type="match status" value="1"/>
</dbReference>
<dbReference type="InterPro" id="IPR009060">
    <property type="entry name" value="UBA-like_sf"/>
</dbReference>